<accession>A0AAV6W3P4</accession>
<reference evidence="2" key="1">
    <citation type="submission" date="2019-10" db="EMBL/GenBank/DDBJ databases">
        <authorList>
            <person name="Zhang R."/>
            <person name="Pan Y."/>
            <person name="Wang J."/>
            <person name="Ma R."/>
            <person name="Yu S."/>
        </authorList>
    </citation>
    <scope>NUCLEOTIDE SEQUENCE</scope>
    <source>
        <strain evidence="2">LA-IB0</strain>
        <tissue evidence="2">Leaf</tissue>
    </source>
</reference>
<keyword evidence="1" id="KW-0812">Transmembrane</keyword>
<evidence type="ECO:0000313" key="3">
    <source>
        <dbReference type="Proteomes" id="UP000826271"/>
    </source>
</evidence>
<keyword evidence="1" id="KW-1133">Transmembrane helix</keyword>
<organism evidence="2 3">
    <name type="scientific">Buddleja alternifolia</name>
    <dbReference type="NCBI Taxonomy" id="168488"/>
    <lineage>
        <taxon>Eukaryota</taxon>
        <taxon>Viridiplantae</taxon>
        <taxon>Streptophyta</taxon>
        <taxon>Embryophyta</taxon>
        <taxon>Tracheophyta</taxon>
        <taxon>Spermatophyta</taxon>
        <taxon>Magnoliopsida</taxon>
        <taxon>eudicotyledons</taxon>
        <taxon>Gunneridae</taxon>
        <taxon>Pentapetalae</taxon>
        <taxon>asterids</taxon>
        <taxon>lamiids</taxon>
        <taxon>Lamiales</taxon>
        <taxon>Scrophulariaceae</taxon>
        <taxon>Buddlejeae</taxon>
        <taxon>Buddleja</taxon>
    </lineage>
</organism>
<proteinExistence type="predicted"/>
<keyword evidence="3" id="KW-1185">Reference proteome</keyword>
<dbReference type="AlphaFoldDB" id="A0AAV6W3P4"/>
<dbReference type="EMBL" id="WHWC01000018">
    <property type="protein sequence ID" value="KAG8364994.1"/>
    <property type="molecule type" value="Genomic_DNA"/>
</dbReference>
<sequence length="134" mass="15901">MEKKEARVLKKKRYGSCRKDTAFEFLLAPLISPLLIALYPPIPNRSPTDLFPEEANATYTKKAVVEILDGACKMVIEKFKNCAYEEEFYEKAYEMHRALIKIIELYMDNHRDTQSWLTRLRKERDNAYRNRNMC</sequence>
<gene>
    <name evidence="2" type="ORF">BUALT_Bualt18G0056800</name>
</gene>
<comment type="caution">
    <text evidence="2">The sequence shown here is derived from an EMBL/GenBank/DDBJ whole genome shotgun (WGS) entry which is preliminary data.</text>
</comment>
<evidence type="ECO:0008006" key="4">
    <source>
        <dbReference type="Google" id="ProtNLM"/>
    </source>
</evidence>
<dbReference type="Proteomes" id="UP000826271">
    <property type="component" value="Unassembled WGS sequence"/>
</dbReference>
<evidence type="ECO:0000256" key="1">
    <source>
        <dbReference type="SAM" id="Phobius"/>
    </source>
</evidence>
<protein>
    <recommendedName>
        <fullName evidence="4">Four helix bundle protein</fullName>
    </recommendedName>
</protein>
<keyword evidence="1" id="KW-0472">Membrane</keyword>
<name>A0AAV6W3P4_9LAMI</name>
<feature type="transmembrane region" description="Helical" evidence="1">
    <location>
        <begin position="21"/>
        <end position="42"/>
    </location>
</feature>
<evidence type="ECO:0000313" key="2">
    <source>
        <dbReference type="EMBL" id="KAG8364994.1"/>
    </source>
</evidence>